<reference evidence="5" key="1">
    <citation type="submission" date="2017-05" db="EMBL/GenBank/DDBJ databases">
        <title>The Genome Sequence of Enterococcus sp. 4G2_DIV0659.</title>
        <authorList>
            <consortium name="The Broad Institute Genomics Platform"/>
            <consortium name="The Broad Institute Genomic Center for Infectious Diseases"/>
            <person name="Earl A."/>
            <person name="Manson A."/>
            <person name="Schwartman J."/>
            <person name="Gilmore M."/>
            <person name="Abouelleil A."/>
            <person name="Cao P."/>
            <person name="Chapman S."/>
            <person name="Cusick C."/>
            <person name="Shea T."/>
            <person name="Young S."/>
            <person name="Neafsey D."/>
            <person name="Nusbaum C."/>
            <person name="Birren B."/>
        </authorList>
    </citation>
    <scope>NUCLEOTIDE SEQUENCE [LARGE SCALE GENOMIC DNA]</scope>
    <source>
        <strain evidence="5">4G2_DIV0659</strain>
    </source>
</reference>
<name>A0A242CIX0_9ENTE</name>
<dbReference type="EMBL" id="NGLE02000001">
    <property type="protein sequence ID" value="MEI5995349.1"/>
    <property type="molecule type" value="Genomic_DNA"/>
</dbReference>
<feature type="region of interest" description="Disordered" evidence="1">
    <location>
        <begin position="27"/>
        <end position="71"/>
    </location>
</feature>
<reference evidence="4 6" key="2">
    <citation type="submission" date="2018-07" db="EMBL/GenBank/DDBJ databases">
        <title>The Genome Sequence of Enterococcus sp. DIV0659b.</title>
        <authorList>
            <consortium name="The Broad Institute Genomics Platform"/>
            <consortium name="The Broad Institute Genomic Center for Infectious Diseases"/>
            <person name="Earl A."/>
            <person name="Manson A."/>
            <person name="Schwartman J."/>
            <person name="Gilmore M."/>
            <person name="Abouelleil A."/>
            <person name="Cao P."/>
            <person name="Chapman S."/>
            <person name="Cusick C."/>
            <person name="Shea T."/>
            <person name="Young S."/>
            <person name="Neafsey D."/>
            <person name="Nusbaum C."/>
            <person name="Birren B."/>
        </authorList>
    </citation>
    <scope>NUCLEOTIDE SEQUENCE [LARGE SCALE GENOMIC DNA]</scope>
    <source>
        <strain evidence="4 6">4G2_DIV0659</strain>
    </source>
</reference>
<gene>
    <name evidence="5" type="ORF">A5880_000834</name>
    <name evidence="4" type="ORF">A5880_002939</name>
</gene>
<feature type="signal peptide" evidence="2">
    <location>
        <begin position="1"/>
        <end position="27"/>
    </location>
</feature>
<dbReference type="Pfam" id="PF13731">
    <property type="entry name" value="WxL"/>
    <property type="match status" value="1"/>
</dbReference>
<dbReference type="InterPro" id="IPR027994">
    <property type="entry name" value="WxL_dom"/>
</dbReference>
<evidence type="ECO:0000313" key="5">
    <source>
        <dbReference type="EMBL" id="OTO10151.1"/>
    </source>
</evidence>
<evidence type="ECO:0000256" key="2">
    <source>
        <dbReference type="SAM" id="SignalP"/>
    </source>
</evidence>
<protein>
    <recommendedName>
        <fullName evidence="3">WxL domain-containing protein</fullName>
    </recommendedName>
</protein>
<evidence type="ECO:0000313" key="4">
    <source>
        <dbReference type="EMBL" id="MEI5995349.1"/>
    </source>
</evidence>
<dbReference type="AlphaFoldDB" id="A0A242CIX0"/>
<keyword evidence="2" id="KW-0732">Signal</keyword>
<dbReference type="OrthoDB" id="2182753at2"/>
<sequence length="274" mass="29500">MKKRTLCSMALLAVLGASIALPAAANAEGGDAKKLSGKGSIEYVEDTDGGNEDRDSENPDDKVDPPYIPNTDKGSLMIDGVSDMNFKQQKAVLTDQNYFAEQVEITKNGAKEKRGVYLQFTDRRIDNRSKWELRAKMSQQFEAASGNKLANSTINFTNPIMETATDPAVSPHAEPGKDYANFTLEESGNTAEVLKTTDAKNGVGTYTVGFGNTVEYHTRTGKGTSVDSTGTPAGTGDKANEIKDGSITLFVPGKTVKTNEAYEAKVLWEIVVIP</sequence>
<evidence type="ECO:0000259" key="3">
    <source>
        <dbReference type="Pfam" id="PF13731"/>
    </source>
</evidence>
<organism evidence="5">
    <name type="scientific">Candidatus Enterococcus mansonii</name>
    <dbReference type="NCBI Taxonomy" id="1834181"/>
    <lineage>
        <taxon>Bacteria</taxon>
        <taxon>Bacillati</taxon>
        <taxon>Bacillota</taxon>
        <taxon>Bacilli</taxon>
        <taxon>Lactobacillales</taxon>
        <taxon>Enterococcaceae</taxon>
        <taxon>Enterococcus</taxon>
    </lineage>
</organism>
<feature type="compositionally biased region" description="Basic and acidic residues" evidence="1">
    <location>
        <begin position="51"/>
        <end position="64"/>
    </location>
</feature>
<dbReference type="EMBL" id="NGLE01000001">
    <property type="protein sequence ID" value="OTO10151.1"/>
    <property type="molecule type" value="Genomic_DNA"/>
</dbReference>
<dbReference type="STRING" id="1834181.A5880_000834"/>
<evidence type="ECO:0000256" key="1">
    <source>
        <dbReference type="SAM" id="MobiDB-lite"/>
    </source>
</evidence>
<dbReference type="RefSeq" id="WP_086329784.1">
    <property type="nucleotide sequence ID" value="NZ_NGLE02000001.1"/>
</dbReference>
<comment type="caution">
    <text evidence="5">The sequence shown here is derived from an EMBL/GenBank/DDBJ whole genome shotgun (WGS) entry which is preliminary data.</text>
</comment>
<keyword evidence="6" id="KW-1185">Reference proteome</keyword>
<feature type="domain" description="WxL" evidence="3">
    <location>
        <begin position="36"/>
        <end position="274"/>
    </location>
</feature>
<proteinExistence type="predicted"/>
<accession>A0A242CIX0</accession>
<feature type="chain" id="PRO_5038544776" description="WxL domain-containing protein" evidence="2">
    <location>
        <begin position="28"/>
        <end position="274"/>
    </location>
</feature>
<evidence type="ECO:0000313" key="6">
    <source>
        <dbReference type="Proteomes" id="UP000195139"/>
    </source>
</evidence>
<dbReference type="Proteomes" id="UP000195139">
    <property type="component" value="Unassembled WGS sequence"/>
</dbReference>